<dbReference type="RefSeq" id="WP_058237259.1">
    <property type="nucleotide sequence ID" value="NZ_LT629792.1"/>
</dbReference>
<dbReference type="Gene3D" id="1.10.3210.10">
    <property type="entry name" value="Hypothetical protein af1432"/>
    <property type="match status" value="1"/>
</dbReference>
<gene>
    <name evidence="2" type="ORF">SAMN04489714_1747</name>
</gene>
<dbReference type="InterPro" id="IPR009218">
    <property type="entry name" value="HD_phosphohydro"/>
</dbReference>
<sequence length="344" mass="37501">MGAEAPQWLFSSFVQSMQELGATATPAQLDAEARELLSRWNEPGRTLHNVRHLIDVLAHLDELSGSTHDPDVLRIAAWYHGLILNRAVQAALWGSSPQAVSAECAELTHEHLTGLGISDDVAMRVADLIRMVAIHTAPRDDVDAQVLVDADLASIAAAPQEYKKFRQSLREEYEQVDDLAYLRARRIVVRRLLARDSVFHSPGAAEWESRARENLEAELAKLDEAILEKDPSDISSASDNTSGIEVVDGPTTGQFDDAQVTSSGAIIIRRKHLKWNNCSQMQDEGDDDDVETTSTIPVLAPEAADGYAARPGSDGDDDSDNEDASSLETAIETLDVPSRPSSQS</sequence>
<proteinExistence type="predicted"/>
<protein>
    <submittedName>
        <fullName evidence="2">Predicted metal-dependent phosphohydrolase, HD superfamily</fullName>
    </submittedName>
</protein>
<dbReference type="PANTHER" id="PTHR21174:SF0">
    <property type="entry name" value="HD PHOSPHOHYDROLASE FAMILY PROTEIN-RELATED"/>
    <property type="match status" value="1"/>
</dbReference>
<reference evidence="2 3" key="1">
    <citation type="submission" date="2016-10" db="EMBL/GenBank/DDBJ databases">
        <authorList>
            <person name="Varghese N."/>
            <person name="Submissions S."/>
        </authorList>
    </citation>
    <scope>NUCLEOTIDE SEQUENCE [LARGE SCALE GENOMIC DNA]</scope>
    <source>
        <strain evidence="2 3">DSM 9169</strain>
    </source>
</reference>
<dbReference type="PANTHER" id="PTHR21174">
    <property type="match status" value="1"/>
</dbReference>
<accession>A0ABY0VAH2</accession>
<dbReference type="EMBL" id="LT629792">
    <property type="protein sequence ID" value="SDU03314.1"/>
    <property type="molecule type" value="Genomic_DNA"/>
</dbReference>
<evidence type="ECO:0000256" key="1">
    <source>
        <dbReference type="SAM" id="MobiDB-lite"/>
    </source>
</evidence>
<organism evidence="2 3">
    <name type="scientific">Schaalia radingae</name>
    <dbReference type="NCBI Taxonomy" id="131110"/>
    <lineage>
        <taxon>Bacteria</taxon>
        <taxon>Bacillati</taxon>
        <taxon>Actinomycetota</taxon>
        <taxon>Actinomycetes</taxon>
        <taxon>Actinomycetales</taxon>
        <taxon>Actinomycetaceae</taxon>
        <taxon>Schaalia</taxon>
    </lineage>
</organism>
<dbReference type="SUPFAM" id="SSF109604">
    <property type="entry name" value="HD-domain/PDEase-like"/>
    <property type="match status" value="1"/>
</dbReference>
<keyword evidence="3" id="KW-1185">Reference proteome</keyword>
<dbReference type="Proteomes" id="UP000198976">
    <property type="component" value="Chromosome I"/>
</dbReference>
<name>A0ABY0VAH2_9ACTO</name>
<evidence type="ECO:0000313" key="2">
    <source>
        <dbReference type="EMBL" id="SDU03314.1"/>
    </source>
</evidence>
<evidence type="ECO:0000313" key="3">
    <source>
        <dbReference type="Proteomes" id="UP000198976"/>
    </source>
</evidence>
<feature type="region of interest" description="Disordered" evidence="1">
    <location>
        <begin position="279"/>
        <end position="344"/>
    </location>
</feature>
<feature type="compositionally biased region" description="Acidic residues" evidence="1">
    <location>
        <begin position="314"/>
        <end position="325"/>
    </location>
</feature>